<accession>A0A417Y464</accession>
<evidence type="ECO:0000313" key="1">
    <source>
        <dbReference type="EMBL" id="RHW27314.1"/>
    </source>
</evidence>
<keyword evidence="2" id="KW-1185">Reference proteome</keyword>
<dbReference type="Gene3D" id="3.30.530.20">
    <property type="match status" value="1"/>
</dbReference>
<dbReference type="EMBL" id="QXGH01000013">
    <property type="protein sequence ID" value="RHW27314.1"/>
    <property type="molecule type" value="Genomic_DNA"/>
</dbReference>
<dbReference type="Pfam" id="PF10604">
    <property type="entry name" value="Polyketide_cyc2"/>
    <property type="match status" value="1"/>
</dbReference>
<gene>
    <name evidence="1" type="ORF">D0Z08_09140</name>
</gene>
<organism evidence="1 2">
    <name type="scientific">Nocardioides immobilis</name>
    <dbReference type="NCBI Taxonomy" id="2049295"/>
    <lineage>
        <taxon>Bacteria</taxon>
        <taxon>Bacillati</taxon>
        <taxon>Actinomycetota</taxon>
        <taxon>Actinomycetes</taxon>
        <taxon>Propionibacteriales</taxon>
        <taxon>Nocardioidaceae</taxon>
        <taxon>Nocardioides</taxon>
    </lineage>
</organism>
<proteinExistence type="predicted"/>
<dbReference type="SUPFAM" id="SSF55961">
    <property type="entry name" value="Bet v1-like"/>
    <property type="match status" value="1"/>
</dbReference>
<dbReference type="OrthoDB" id="4569164at2"/>
<comment type="caution">
    <text evidence="1">The sequence shown here is derived from an EMBL/GenBank/DDBJ whole genome shotgun (WGS) entry which is preliminary data.</text>
</comment>
<dbReference type="InterPro" id="IPR019587">
    <property type="entry name" value="Polyketide_cyclase/dehydratase"/>
</dbReference>
<dbReference type="InterPro" id="IPR023393">
    <property type="entry name" value="START-like_dom_sf"/>
</dbReference>
<evidence type="ECO:0000313" key="2">
    <source>
        <dbReference type="Proteomes" id="UP000283644"/>
    </source>
</evidence>
<reference evidence="1 2" key="1">
    <citation type="submission" date="2018-09" db="EMBL/GenBank/DDBJ databases">
        <title>Genome sequencing of Nocardioides immobilis CCTCC AB 2017083 for comparison to Nocardioides silvaticus.</title>
        <authorList>
            <person name="Li C."/>
            <person name="Wang G."/>
        </authorList>
    </citation>
    <scope>NUCLEOTIDE SEQUENCE [LARGE SCALE GENOMIC DNA]</scope>
    <source>
        <strain evidence="1 2">CCTCC AB 2017083</strain>
    </source>
</reference>
<sequence>MATVSVSKHINTSVEKGWAKLLDLPTWEEWLTLHVSWKGDLPTTVEEGTRLTEVVSVMGMANKIEWTVEELDEQSRVKISGQGMAAVKVSIDFSIKPDGEGSEVAIEASFTGAMIVGPIGLAVGKAAQKDIDESLEKFAALVG</sequence>
<dbReference type="RefSeq" id="WP_118924867.1">
    <property type="nucleotide sequence ID" value="NZ_QXGH01000013.1"/>
</dbReference>
<dbReference type="Proteomes" id="UP000283644">
    <property type="component" value="Unassembled WGS sequence"/>
</dbReference>
<dbReference type="AlphaFoldDB" id="A0A417Y464"/>
<name>A0A417Y464_9ACTN</name>
<protein>
    <submittedName>
        <fullName evidence="1">SRPBCC family protein</fullName>
    </submittedName>
</protein>